<sequence>MKRLVLLFNILFIFYCNQAKEVNIDASQSIVGLSLDLVISNQLQPTSDNGVEFAAVGLVCSLWTSVDGVAWTVNTGSSVFPDCSGGNLYSITYGNGLFVAVGTLSGDFTSRSNNCGIWTSPDAVTWKRIACPNSAVHVSQVNLPLRTITYGSVGGVNKFIATGSKYASSSGDNLYMVQSSDGVTWTVIEDIADVDYGSVDASCLIAIYNNTVYCSMEVGSYTAILRYNPAASVNALESFPPGGSSLGSVVWNPPTASPYEMTTFQFFKSRSNDFYLVGTRGGDSVSVSSKMNSNGTWPTSVATGFGTNNRPNGFASDKSGNIYTFGYNCRWAYSSNQGTSWTAFSALDTCGGSSGYNDWMSAAYSSKLNRIVAVGDSGSIGTTGISPTLSTDWTYLQVSGITLEITSVTSKNK</sequence>
<keyword evidence="1" id="KW-0732">Signal</keyword>
<evidence type="ECO:0000313" key="2">
    <source>
        <dbReference type="EMBL" id="TGL60539.1"/>
    </source>
</evidence>
<feature type="signal peptide" evidence="1">
    <location>
        <begin position="1"/>
        <end position="19"/>
    </location>
</feature>
<name>A0A4R9K3B1_9LEPT</name>
<dbReference type="AlphaFoldDB" id="A0A4R9K3B1"/>
<dbReference type="Proteomes" id="UP000297762">
    <property type="component" value="Unassembled WGS sequence"/>
</dbReference>
<organism evidence="2 3">
    <name type="scientific">Leptospira sarikeiensis</name>
    <dbReference type="NCBI Taxonomy" id="2484943"/>
    <lineage>
        <taxon>Bacteria</taxon>
        <taxon>Pseudomonadati</taxon>
        <taxon>Spirochaetota</taxon>
        <taxon>Spirochaetia</taxon>
        <taxon>Leptospirales</taxon>
        <taxon>Leptospiraceae</taxon>
        <taxon>Leptospira</taxon>
    </lineage>
</organism>
<dbReference type="RefSeq" id="WP_135649711.1">
    <property type="nucleotide sequence ID" value="NZ_RQGF01000028.1"/>
</dbReference>
<reference evidence="2" key="1">
    <citation type="journal article" date="2019" name="PLoS Negl. Trop. Dis.">
        <title>Revisiting the worldwide diversity of Leptospira species in the environment.</title>
        <authorList>
            <person name="Vincent A.T."/>
            <person name="Schiettekatte O."/>
            <person name="Bourhy P."/>
            <person name="Veyrier F.J."/>
            <person name="Picardeau M."/>
        </authorList>
    </citation>
    <scope>NUCLEOTIDE SEQUENCE [LARGE SCALE GENOMIC DNA]</scope>
    <source>
        <strain evidence="2">201702455</strain>
    </source>
</reference>
<dbReference type="InterPro" id="IPR036278">
    <property type="entry name" value="Sialidase_sf"/>
</dbReference>
<dbReference type="SUPFAM" id="SSF50939">
    <property type="entry name" value="Sialidases"/>
    <property type="match status" value="1"/>
</dbReference>
<gene>
    <name evidence="2" type="ORF">EHQ64_11940</name>
</gene>
<accession>A0A4R9K3B1</accession>
<proteinExistence type="predicted"/>
<evidence type="ECO:0000313" key="3">
    <source>
        <dbReference type="Proteomes" id="UP000297762"/>
    </source>
</evidence>
<dbReference type="EMBL" id="RQGF01000028">
    <property type="protein sequence ID" value="TGL60539.1"/>
    <property type="molecule type" value="Genomic_DNA"/>
</dbReference>
<keyword evidence="3" id="KW-1185">Reference proteome</keyword>
<protein>
    <recommendedName>
        <fullName evidence="4">Exo-alpha-sialidase</fullName>
    </recommendedName>
</protein>
<evidence type="ECO:0008006" key="4">
    <source>
        <dbReference type="Google" id="ProtNLM"/>
    </source>
</evidence>
<comment type="caution">
    <text evidence="2">The sequence shown here is derived from an EMBL/GenBank/DDBJ whole genome shotgun (WGS) entry which is preliminary data.</text>
</comment>
<feature type="chain" id="PRO_5020243699" description="Exo-alpha-sialidase" evidence="1">
    <location>
        <begin position="20"/>
        <end position="413"/>
    </location>
</feature>
<evidence type="ECO:0000256" key="1">
    <source>
        <dbReference type="SAM" id="SignalP"/>
    </source>
</evidence>
<dbReference type="OrthoDB" id="321212at2"/>